<dbReference type="AlphaFoldDB" id="A0A6A6SXG0"/>
<feature type="compositionally biased region" description="Acidic residues" evidence="1">
    <location>
        <begin position="37"/>
        <end position="50"/>
    </location>
</feature>
<dbReference type="Proteomes" id="UP000799324">
    <property type="component" value="Unassembled WGS sequence"/>
</dbReference>
<keyword evidence="3" id="KW-1185">Reference proteome</keyword>
<protein>
    <submittedName>
        <fullName evidence="2">Uncharacterized protein</fullName>
    </submittedName>
</protein>
<feature type="region of interest" description="Disordered" evidence="1">
    <location>
        <begin position="279"/>
        <end position="308"/>
    </location>
</feature>
<feature type="compositionally biased region" description="Polar residues" evidence="1">
    <location>
        <begin position="381"/>
        <end position="392"/>
    </location>
</feature>
<accession>A0A6A6SXG0</accession>
<feature type="compositionally biased region" description="Polar residues" evidence="1">
    <location>
        <begin position="1"/>
        <end position="32"/>
    </location>
</feature>
<feature type="region of interest" description="Disordered" evidence="1">
    <location>
        <begin position="1"/>
        <end position="63"/>
    </location>
</feature>
<dbReference type="EMBL" id="MU004418">
    <property type="protein sequence ID" value="KAF2651757.1"/>
    <property type="molecule type" value="Genomic_DNA"/>
</dbReference>
<organism evidence="2 3">
    <name type="scientific">Lophiostoma macrostomum CBS 122681</name>
    <dbReference type="NCBI Taxonomy" id="1314788"/>
    <lineage>
        <taxon>Eukaryota</taxon>
        <taxon>Fungi</taxon>
        <taxon>Dikarya</taxon>
        <taxon>Ascomycota</taxon>
        <taxon>Pezizomycotina</taxon>
        <taxon>Dothideomycetes</taxon>
        <taxon>Pleosporomycetidae</taxon>
        <taxon>Pleosporales</taxon>
        <taxon>Lophiostomataceae</taxon>
        <taxon>Lophiostoma</taxon>
    </lineage>
</organism>
<sequence length="577" mass="64023">MAQPTTRMQTRRTAASSKPASEMHSTYPTQCPSSSADSDDLTTSADDDEAVLPTTTGSRAKGKGKVKELAATTVPPYDRLKEWAFQEGISDEVELVISKLDLTFADVDPVLQDKATPGLSGDSRLHRLKLFLGEDEAKKYQLWALLVLHQNMAAQFTYVQIDAGFTSLSSYGHVTARSGKSGPQGIAAVASRVEYNVLKDLPLAYPFNLIPKHYPGEKDALLRQALGLFIKFAYIGTGKAGKHDYMLTEPKRVKANSTARRIMAKVIKLVHDDMEATNSLPSSLYTSETDQSASTEQRVSPPTSRPSQLLLVQDYSRFTFREKTHSGSAPNLSESDASVEGSIVSSDHLKLPQGHPGETVYNNRRGKTVSKPPNTRKRRLSQLSDPTSVKSESTLEDVIDMEQPGLDISKNVYKAEMSLISAEKDEKTVQKILSDAALMSEGIFQGVNTIKRNVHDAQTILEVKRARTDRRRGKQQEALQKLIDYCADENTTLEQVRTAWINSMPEEAFDKIFREEKTKEEKAAFCAQGKSKEDIVKYIKASGEVDPELDRVVWGPERVVWGETGNGFNPSLWKEEE</sequence>
<name>A0A6A6SXG0_9PLEO</name>
<evidence type="ECO:0000313" key="3">
    <source>
        <dbReference type="Proteomes" id="UP000799324"/>
    </source>
</evidence>
<feature type="compositionally biased region" description="Polar residues" evidence="1">
    <location>
        <begin position="279"/>
        <end position="307"/>
    </location>
</feature>
<feature type="compositionally biased region" description="Basic residues" evidence="1">
    <location>
        <begin position="364"/>
        <end position="380"/>
    </location>
</feature>
<evidence type="ECO:0000256" key="1">
    <source>
        <dbReference type="SAM" id="MobiDB-lite"/>
    </source>
</evidence>
<feature type="region of interest" description="Disordered" evidence="1">
    <location>
        <begin position="347"/>
        <end position="393"/>
    </location>
</feature>
<evidence type="ECO:0000313" key="2">
    <source>
        <dbReference type="EMBL" id="KAF2651757.1"/>
    </source>
</evidence>
<gene>
    <name evidence="2" type="ORF">K491DRAFT_681915</name>
</gene>
<proteinExistence type="predicted"/>
<reference evidence="2" key="1">
    <citation type="journal article" date="2020" name="Stud. Mycol.">
        <title>101 Dothideomycetes genomes: a test case for predicting lifestyles and emergence of pathogens.</title>
        <authorList>
            <person name="Haridas S."/>
            <person name="Albert R."/>
            <person name="Binder M."/>
            <person name="Bloem J."/>
            <person name="Labutti K."/>
            <person name="Salamov A."/>
            <person name="Andreopoulos B."/>
            <person name="Baker S."/>
            <person name="Barry K."/>
            <person name="Bills G."/>
            <person name="Bluhm B."/>
            <person name="Cannon C."/>
            <person name="Castanera R."/>
            <person name="Culley D."/>
            <person name="Daum C."/>
            <person name="Ezra D."/>
            <person name="Gonzalez J."/>
            <person name="Henrissat B."/>
            <person name="Kuo A."/>
            <person name="Liang C."/>
            <person name="Lipzen A."/>
            <person name="Lutzoni F."/>
            <person name="Magnuson J."/>
            <person name="Mondo S."/>
            <person name="Nolan M."/>
            <person name="Ohm R."/>
            <person name="Pangilinan J."/>
            <person name="Park H.-J."/>
            <person name="Ramirez L."/>
            <person name="Alfaro M."/>
            <person name="Sun H."/>
            <person name="Tritt A."/>
            <person name="Yoshinaga Y."/>
            <person name="Zwiers L.-H."/>
            <person name="Turgeon B."/>
            <person name="Goodwin S."/>
            <person name="Spatafora J."/>
            <person name="Crous P."/>
            <person name="Grigoriev I."/>
        </authorList>
    </citation>
    <scope>NUCLEOTIDE SEQUENCE</scope>
    <source>
        <strain evidence="2">CBS 122681</strain>
    </source>
</reference>